<name>A0ABT6Q3V1_9PROT</name>
<evidence type="ECO:0000313" key="2">
    <source>
        <dbReference type="Proteomes" id="UP001431634"/>
    </source>
</evidence>
<evidence type="ECO:0000313" key="1">
    <source>
        <dbReference type="EMBL" id="MDI2091806.1"/>
    </source>
</evidence>
<dbReference type="RefSeq" id="WP_281448890.1">
    <property type="nucleotide sequence ID" value="NZ_JASBAO010000001.1"/>
</dbReference>
<accession>A0ABT6Q3V1</accession>
<organism evidence="1 2">
    <name type="scientific">Commensalibacter oyaizuii</name>
    <dbReference type="NCBI Taxonomy" id="3043873"/>
    <lineage>
        <taxon>Bacteria</taxon>
        <taxon>Pseudomonadati</taxon>
        <taxon>Pseudomonadota</taxon>
        <taxon>Alphaproteobacteria</taxon>
        <taxon>Acetobacterales</taxon>
        <taxon>Acetobacteraceae</taxon>
    </lineage>
</organism>
<proteinExistence type="predicted"/>
<reference evidence="1" key="1">
    <citation type="submission" date="2023-05" db="EMBL/GenBank/DDBJ databases">
        <title>Whole genome sequence of Commensalibacter sp.</title>
        <authorList>
            <person name="Charoenyingcharoen P."/>
            <person name="Yukphan P."/>
        </authorList>
    </citation>
    <scope>NUCLEOTIDE SEQUENCE</scope>
    <source>
        <strain evidence="1">TBRC 16381</strain>
    </source>
</reference>
<sequence>MNPRTDYISVAQKSKLSFYLKNDDKDPETTWLEYSEKINKITQDVKNELNKIKESIKKIVDLIEQDGICQQNEIYDALATILLPIIYLTKHAAFEEEAECRILYMTSIFDTIIQRNNERVYVEYAVDLADQYDQDKKSHNYLKKIYLGPNISSRAELNLKKCWVDRVRGKGKSDQPIPIIEKSTMPLA</sequence>
<gene>
    <name evidence="1" type="ORF">QJV27_10565</name>
</gene>
<dbReference type="Proteomes" id="UP001431634">
    <property type="component" value="Unassembled WGS sequence"/>
</dbReference>
<dbReference type="EMBL" id="JASBAO010000001">
    <property type="protein sequence ID" value="MDI2091806.1"/>
    <property type="molecule type" value="Genomic_DNA"/>
</dbReference>
<keyword evidence="2" id="KW-1185">Reference proteome</keyword>
<comment type="caution">
    <text evidence="1">The sequence shown here is derived from an EMBL/GenBank/DDBJ whole genome shotgun (WGS) entry which is preliminary data.</text>
</comment>
<protein>
    <submittedName>
        <fullName evidence="1">Uncharacterized protein</fullName>
    </submittedName>
</protein>